<sequence>MTPTVKLKVKGPGSHHHARFCGKHKNVYIFPRGSKLKYKGTVTPAPPKHFPVDIKVERCSGRHFRRLTTLHITGGSGTGVFKALIKAPTPRGHARVTYFSAVAVAGGKSSNKRYFGIHR</sequence>
<dbReference type="EMBL" id="CP098502">
    <property type="protein sequence ID" value="UTI62269.1"/>
    <property type="molecule type" value="Genomic_DNA"/>
</dbReference>
<name>A0ABY5DLE2_9ACTN</name>
<dbReference type="Proteomes" id="UP001056035">
    <property type="component" value="Chromosome"/>
</dbReference>
<organism evidence="1 2">
    <name type="scientific">Paraconexibacter antarcticus</name>
    <dbReference type="NCBI Taxonomy" id="2949664"/>
    <lineage>
        <taxon>Bacteria</taxon>
        <taxon>Bacillati</taxon>
        <taxon>Actinomycetota</taxon>
        <taxon>Thermoleophilia</taxon>
        <taxon>Solirubrobacterales</taxon>
        <taxon>Paraconexibacteraceae</taxon>
        <taxon>Paraconexibacter</taxon>
    </lineage>
</organism>
<dbReference type="RefSeq" id="WP_254569007.1">
    <property type="nucleotide sequence ID" value="NZ_CP098502.1"/>
</dbReference>
<reference evidence="1 2" key="1">
    <citation type="submission" date="2022-06" db="EMBL/GenBank/DDBJ databases">
        <title>Paraconexibacter antarcticus.</title>
        <authorList>
            <person name="Kim C.S."/>
        </authorList>
    </citation>
    <scope>NUCLEOTIDE SEQUENCE [LARGE SCALE GENOMIC DNA]</scope>
    <source>
        <strain evidence="1 2">02-257</strain>
    </source>
</reference>
<evidence type="ECO:0000313" key="2">
    <source>
        <dbReference type="Proteomes" id="UP001056035"/>
    </source>
</evidence>
<protein>
    <submittedName>
        <fullName evidence="1">Uncharacterized protein</fullName>
    </submittedName>
</protein>
<accession>A0ABY5DLE2</accession>
<keyword evidence="2" id="KW-1185">Reference proteome</keyword>
<evidence type="ECO:0000313" key="1">
    <source>
        <dbReference type="EMBL" id="UTI62269.1"/>
    </source>
</evidence>
<proteinExistence type="predicted"/>
<gene>
    <name evidence="1" type="ORF">NBH00_12925</name>
</gene>